<accession>A0ABY2H231</accession>
<evidence type="ECO:0008006" key="3">
    <source>
        <dbReference type="Google" id="ProtNLM"/>
    </source>
</evidence>
<gene>
    <name evidence="1" type="ORF">CCMA1212_006049</name>
</gene>
<protein>
    <recommendedName>
        <fullName evidence="3">Secreted protein</fullName>
    </recommendedName>
</protein>
<evidence type="ECO:0000313" key="1">
    <source>
        <dbReference type="EMBL" id="TFB02258.1"/>
    </source>
</evidence>
<comment type="caution">
    <text evidence="1">The sequence shown here is derived from an EMBL/GenBank/DDBJ whole genome shotgun (WGS) entry which is preliminary data.</text>
</comment>
<dbReference type="Proteomes" id="UP001642720">
    <property type="component" value="Unassembled WGS sequence"/>
</dbReference>
<proteinExistence type="predicted"/>
<keyword evidence="2" id="KW-1185">Reference proteome</keyword>
<dbReference type="EMBL" id="PPTA01000007">
    <property type="protein sequence ID" value="TFB02258.1"/>
    <property type="molecule type" value="Genomic_DNA"/>
</dbReference>
<reference evidence="1 2" key="1">
    <citation type="submission" date="2018-01" db="EMBL/GenBank/DDBJ databases">
        <title>Genome characterization of the sugarcane-associated fungus Trichoderma ghanense CCMA-1212 and their application in lignocelulose bioconversion.</title>
        <authorList>
            <person name="Steindorff A.S."/>
            <person name="Mendes T.D."/>
            <person name="Vilela E.S.D."/>
            <person name="Rodrigues D.S."/>
            <person name="Formighieri E.F."/>
            <person name="Melo I.S."/>
            <person name="Favaro L.C.L."/>
        </authorList>
    </citation>
    <scope>NUCLEOTIDE SEQUENCE [LARGE SCALE GENOMIC DNA]</scope>
    <source>
        <strain evidence="1 2">CCMA-1212</strain>
    </source>
</reference>
<dbReference type="GeneID" id="300577740"/>
<evidence type="ECO:0000313" key="2">
    <source>
        <dbReference type="Proteomes" id="UP001642720"/>
    </source>
</evidence>
<dbReference type="RefSeq" id="XP_073558459.1">
    <property type="nucleotide sequence ID" value="XM_073703290.1"/>
</dbReference>
<name>A0ABY2H231_9HYPO</name>
<organism evidence="1 2">
    <name type="scientific">Trichoderma ghanense</name>
    <dbReference type="NCBI Taxonomy" id="65468"/>
    <lineage>
        <taxon>Eukaryota</taxon>
        <taxon>Fungi</taxon>
        <taxon>Dikarya</taxon>
        <taxon>Ascomycota</taxon>
        <taxon>Pezizomycotina</taxon>
        <taxon>Sordariomycetes</taxon>
        <taxon>Hypocreomycetidae</taxon>
        <taxon>Hypocreales</taxon>
        <taxon>Hypocreaceae</taxon>
        <taxon>Trichoderma</taxon>
    </lineage>
</organism>
<sequence length="94" mass="10655">MQRRLQSFFACSLAPLVRPPRRVWAPCPFFSCFPSCPRRVYAVACTVQYGGFWLPPATKTTCVSAIRDGEMVTARWLQCEDGTCLSQMRSRLGM</sequence>